<protein>
    <submittedName>
        <fullName evidence="1">(African queen) hypothetical protein</fullName>
    </submittedName>
</protein>
<dbReference type="EMBL" id="CAKASE010000061">
    <property type="protein sequence ID" value="CAG9568555.1"/>
    <property type="molecule type" value="Genomic_DNA"/>
</dbReference>
<gene>
    <name evidence="1" type="ORF">DCHRY22_LOCUS8424</name>
</gene>
<dbReference type="Proteomes" id="UP000789524">
    <property type="component" value="Unassembled WGS sequence"/>
</dbReference>
<reference evidence="1" key="1">
    <citation type="submission" date="2021-09" db="EMBL/GenBank/DDBJ databases">
        <authorList>
            <person name="Martin H S."/>
        </authorList>
    </citation>
    <scope>NUCLEOTIDE SEQUENCE</scope>
</reference>
<dbReference type="AlphaFoldDB" id="A0A8J2W550"/>
<comment type="caution">
    <text evidence="1">The sequence shown here is derived from an EMBL/GenBank/DDBJ whole genome shotgun (WGS) entry which is preliminary data.</text>
</comment>
<keyword evidence="2" id="KW-1185">Reference proteome</keyword>
<evidence type="ECO:0000313" key="1">
    <source>
        <dbReference type="EMBL" id="CAG9568555.1"/>
    </source>
</evidence>
<sequence length="98" mass="10194">MENASDCSKSGNKKHQLIILCMGGSHSGPTRVLTPSPFVIGPGLLPGVSLGHGVASGAPAVHRNGYGMIWPSCMMGTGYMPYAGFYGTNQYHSSTAHV</sequence>
<proteinExistence type="predicted"/>
<name>A0A8J2W550_9NEOP</name>
<accession>A0A8J2W550</accession>
<evidence type="ECO:0000313" key="2">
    <source>
        <dbReference type="Proteomes" id="UP000789524"/>
    </source>
</evidence>
<organism evidence="1 2">
    <name type="scientific">Danaus chrysippus</name>
    <name type="common">African queen</name>
    <dbReference type="NCBI Taxonomy" id="151541"/>
    <lineage>
        <taxon>Eukaryota</taxon>
        <taxon>Metazoa</taxon>
        <taxon>Ecdysozoa</taxon>
        <taxon>Arthropoda</taxon>
        <taxon>Hexapoda</taxon>
        <taxon>Insecta</taxon>
        <taxon>Pterygota</taxon>
        <taxon>Neoptera</taxon>
        <taxon>Endopterygota</taxon>
        <taxon>Lepidoptera</taxon>
        <taxon>Glossata</taxon>
        <taxon>Ditrysia</taxon>
        <taxon>Papilionoidea</taxon>
        <taxon>Nymphalidae</taxon>
        <taxon>Danainae</taxon>
        <taxon>Danaini</taxon>
        <taxon>Danaina</taxon>
        <taxon>Danaus</taxon>
        <taxon>Anosia</taxon>
    </lineage>
</organism>